<name>A0A1G4IPL9_9SACH</name>
<organism evidence="1 2">
    <name type="scientific">Lachancea dasiensis</name>
    <dbReference type="NCBI Taxonomy" id="1072105"/>
    <lineage>
        <taxon>Eukaryota</taxon>
        <taxon>Fungi</taxon>
        <taxon>Dikarya</taxon>
        <taxon>Ascomycota</taxon>
        <taxon>Saccharomycotina</taxon>
        <taxon>Saccharomycetes</taxon>
        <taxon>Saccharomycetales</taxon>
        <taxon>Saccharomycetaceae</taxon>
        <taxon>Lachancea</taxon>
    </lineage>
</organism>
<dbReference type="InterPro" id="IPR024316">
    <property type="entry name" value="APQ12"/>
</dbReference>
<dbReference type="AlphaFoldDB" id="A0A1G4IPL9"/>
<protein>
    <submittedName>
        <fullName evidence="1">LADA_0A05644g1_1</fullName>
    </submittedName>
</protein>
<dbReference type="EMBL" id="LT598460">
    <property type="protein sequence ID" value="SCU78443.1"/>
    <property type="molecule type" value="Genomic_DNA"/>
</dbReference>
<keyword evidence="2" id="KW-1185">Reference proteome</keyword>
<gene>
    <name evidence="1" type="ORF">LADA_0A05644G</name>
</gene>
<dbReference type="Pfam" id="PF12716">
    <property type="entry name" value="Apq12"/>
    <property type="match status" value="1"/>
</dbReference>
<proteinExistence type="predicted"/>
<evidence type="ECO:0000313" key="1">
    <source>
        <dbReference type="EMBL" id="SCU78443.1"/>
    </source>
</evidence>
<dbReference type="Proteomes" id="UP000190274">
    <property type="component" value="Chromosome A"/>
</dbReference>
<evidence type="ECO:0000313" key="2">
    <source>
        <dbReference type="Proteomes" id="UP000190274"/>
    </source>
</evidence>
<sequence>MESLLSFTQQCLGQLMSYVFRFLSWLIPVTYSFAQTHPTITNITGYLLAAYISWKLLCHLWTVIKRIMLLAVVVLAVLLWSRGLHQVVSEDVPFVVQYLERNSDFQDQVDRFLYHAHPSYLRNYYSTAFWYPVGELRERSIRFLASLSQ</sequence>
<accession>A0A1G4IPL9</accession>
<reference evidence="1 2" key="1">
    <citation type="submission" date="2016-03" db="EMBL/GenBank/DDBJ databases">
        <authorList>
            <person name="Devillers H."/>
        </authorList>
    </citation>
    <scope>NUCLEOTIDE SEQUENCE [LARGE SCALE GENOMIC DNA]</scope>
    <source>
        <strain evidence="1">CBS 10888</strain>
    </source>
</reference>
<dbReference type="OrthoDB" id="4065731at2759"/>